<dbReference type="eggNOG" id="COG2267">
    <property type="taxonomic scope" value="Bacteria"/>
</dbReference>
<dbReference type="SUPFAM" id="SSF53474">
    <property type="entry name" value="alpha/beta-Hydrolases"/>
    <property type="match status" value="1"/>
</dbReference>
<proteinExistence type="predicted"/>
<dbReference type="RefSeq" id="WP_016185046.1">
    <property type="nucleotide sequence ID" value="NZ_ASWO01000001.1"/>
</dbReference>
<dbReference type="AlphaFoldDB" id="S0L5C0"/>
<gene>
    <name evidence="2" type="ORF">I573_00548</name>
</gene>
<feature type="domain" description="Serine aminopeptidase S33" evidence="1">
    <location>
        <begin position="25"/>
        <end position="286"/>
    </location>
</feature>
<evidence type="ECO:0000313" key="2">
    <source>
        <dbReference type="EMBL" id="EOT87492.1"/>
    </source>
</evidence>
<evidence type="ECO:0000259" key="1">
    <source>
        <dbReference type="Pfam" id="PF12146"/>
    </source>
</evidence>
<dbReference type="PATRIC" id="fig|1140003.3.peg.550"/>
<dbReference type="InterPro" id="IPR022742">
    <property type="entry name" value="Hydrolase_4"/>
</dbReference>
<dbReference type="Pfam" id="PF12146">
    <property type="entry name" value="Hydrolase_4"/>
    <property type="match status" value="1"/>
</dbReference>
<dbReference type="Gene3D" id="3.40.50.1820">
    <property type="entry name" value="alpha/beta hydrolase"/>
    <property type="match status" value="1"/>
</dbReference>
<dbReference type="OrthoDB" id="9806902at2"/>
<name>S0L5C0_9ENTE</name>
<dbReference type="Proteomes" id="UP000015961">
    <property type="component" value="Unassembled WGS sequence"/>
</dbReference>
<dbReference type="InterPro" id="IPR029058">
    <property type="entry name" value="AB_hydrolase_fold"/>
</dbReference>
<comment type="caution">
    <text evidence="2">The sequence shown here is derived from an EMBL/GenBank/DDBJ whole genome shotgun (WGS) entry which is preliminary data.</text>
</comment>
<sequence length="303" mass="34442">MEHLTFTSADGQTPLHVCFWTTKTKPIGVVQLIHGMTEYIERYHEFAKRLTDSGFVVIGHDHLGHGESVDPNEPIYGYFGDDGAYLMLEDIDQVKQWTQKKYPDLPYFMMGHSMGSFALRTYLQRYPVQIQGAIIMGTGTRPAALALGKPFVNRLAKTNPKKPAEWINNLAFGSFSKPFPEASSFSWLSKNPENITRYEADPKLGFTFTFNGFATLFSLIESANQKNWMDALPRTLPMLIVSGQEDPVGDFGKGPKKIAAELTKKGFHDITLKLFPTLRHEILLEDEKEVDEYIIEWIEKRVE</sequence>
<dbReference type="EMBL" id="ASWO01000001">
    <property type="protein sequence ID" value="EOT87492.1"/>
    <property type="molecule type" value="Genomic_DNA"/>
</dbReference>
<keyword evidence="3" id="KW-1185">Reference proteome</keyword>
<evidence type="ECO:0000313" key="3">
    <source>
        <dbReference type="Proteomes" id="UP000015961"/>
    </source>
</evidence>
<keyword evidence="2" id="KW-0378">Hydrolase</keyword>
<dbReference type="PANTHER" id="PTHR11614">
    <property type="entry name" value="PHOSPHOLIPASE-RELATED"/>
    <property type="match status" value="1"/>
</dbReference>
<accession>S0L5C0</accession>
<dbReference type="InterPro" id="IPR051044">
    <property type="entry name" value="MAG_DAG_Lipase"/>
</dbReference>
<organism evidence="2 3">
    <name type="scientific">Enterococcus sulfureus ATCC 49903</name>
    <dbReference type="NCBI Taxonomy" id="1140003"/>
    <lineage>
        <taxon>Bacteria</taxon>
        <taxon>Bacillati</taxon>
        <taxon>Bacillota</taxon>
        <taxon>Bacilli</taxon>
        <taxon>Lactobacillales</taxon>
        <taxon>Enterococcaceae</taxon>
        <taxon>Enterococcus</taxon>
    </lineage>
</organism>
<dbReference type="GO" id="GO:0016787">
    <property type="term" value="F:hydrolase activity"/>
    <property type="evidence" value="ECO:0007669"/>
    <property type="project" value="UniProtKB-KW"/>
</dbReference>
<protein>
    <submittedName>
        <fullName evidence="2">Alpha/beta fold family hydrolase</fullName>
    </submittedName>
</protein>
<reference evidence="2 3" key="1">
    <citation type="submission" date="2013-03" db="EMBL/GenBank/DDBJ databases">
        <title>The Genome Sequence of Enterococcus sulfureus ATCC_49903 (PacBio/Illumina hybrid assembly).</title>
        <authorList>
            <consortium name="The Broad Institute Genomics Platform"/>
            <consortium name="The Broad Institute Genome Sequencing Center for Infectious Disease"/>
            <person name="Earl A."/>
            <person name="Russ C."/>
            <person name="Gilmore M."/>
            <person name="Surin D."/>
            <person name="Walker B."/>
            <person name="Young S."/>
            <person name="Zeng Q."/>
            <person name="Gargeya S."/>
            <person name="Fitzgerald M."/>
            <person name="Haas B."/>
            <person name="Abouelleil A."/>
            <person name="Allen A.W."/>
            <person name="Alvarado L."/>
            <person name="Arachchi H.M."/>
            <person name="Berlin A.M."/>
            <person name="Chapman S.B."/>
            <person name="Gainer-Dewar J."/>
            <person name="Goldberg J."/>
            <person name="Griggs A."/>
            <person name="Gujja S."/>
            <person name="Hansen M."/>
            <person name="Howarth C."/>
            <person name="Imamovic A."/>
            <person name="Ireland A."/>
            <person name="Larimer J."/>
            <person name="McCowan C."/>
            <person name="Murphy C."/>
            <person name="Pearson M."/>
            <person name="Poon T.W."/>
            <person name="Priest M."/>
            <person name="Roberts A."/>
            <person name="Saif S."/>
            <person name="Shea T."/>
            <person name="Sisk P."/>
            <person name="Sykes S."/>
            <person name="Wortman J."/>
            <person name="Nusbaum C."/>
            <person name="Birren B."/>
        </authorList>
    </citation>
    <scope>NUCLEOTIDE SEQUENCE [LARGE SCALE GENOMIC DNA]</scope>
    <source>
        <strain evidence="2 3">ATCC 49903</strain>
    </source>
</reference>
<dbReference type="STRING" id="1140003.OMY_00555"/>